<keyword evidence="1" id="KW-0472">Membrane</keyword>
<keyword evidence="2" id="KW-0732">Signal</keyword>
<protein>
    <recommendedName>
        <fullName evidence="5">Transmembrane protein</fullName>
    </recommendedName>
</protein>
<name>A0A2V2L7Q4_9RHOB</name>
<dbReference type="InterPro" id="IPR019088">
    <property type="entry name" value="CHP02186-rel_TM"/>
</dbReference>
<dbReference type="OrthoDB" id="9815212at2"/>
<organism evidence="3 4">
    <name type="scientific">Meridianimarinicoccus roseus</name>
    <dbReference type="NCBI Taxonomy" id="2072018"/>
    <lineage>
        <taxon>Bacteria</taxon>
        <taxon>Pseudomonadati</taxon>
        <taxon>Pseudomonadota</taxon>
        <taxon>Alphaproteobacteria</taxon>
        <taxon>Rhodobacterales</taxon>
        <taxon>Paracoccaceae</taxon>
        <taxon>Meridianimarinicoccus</taxon>
    </lineage>
</organism>
<keyword evidence="1" id="KW-1133">Transmembrane helix</keyword>
<dbReference type="Proteomes" id="UP000245680">
    <property type="component" value="Unassembled WGS sequence"/>
</dbReference>
<evidence type="ECO:0000256" key="1">
    <source>
        <dbReference type="SAM" id="Phobius"/>
    </source>
</evidence>
<evidence type="ECO:0008006" key="5">
    <source>
        <dbReference type="Google" id="ProtNLM"/>
    </source>
</evidence>
<evidence type="ECO:0000313" key="3">
    <source>
        <dbReference type="EMBL" id="PWR01352.1"/>
    </source>
</evidence>
<feature type="signal peptide" evidence="2">
    <location>
        <begin position="1"/>
        <end position="27"/>
    </location>
</feature>
<comment type="caution">
    <text evidence="3">The sequence shown here is derived from an EMBL/GenBank/DDBJ whole genome shotgun (WGS) entry which is preliminary data.</text>
</comment>
<sequence length="263" mass="28765">MTRTPLHARVAALALWLAALIAAPATATAERIVLGLSQEEVAITATFDGSSLLIFGAVSRDAPIPDASELDVIITVTGPPAPVDVRRKERRFGIWVNADAVHLTRAPSFYAVASTGPVADILSAVEDLRHGITLDQMVRTVGASETAADVENFTEALVRIRERQDLYQIREGAVALDQQTLFRTALDLPSNLVEGPYATRIFLLRDRQVVDFFETRIDVRKVGLERWLYTMAQTQPLIYGLMSLIIAIAAGWGASALFRGLQR</sequence>
<accession>A0A2V2L7Q4</accession>
<evidence type="ECO:0000256" key="2">
    <source>
        <dbReference type="SAM" id="SignalP"/>
    </source>
</evidence>
<keyword evidence="1" id="KW-0812">Transmembrane</keyword>
<feature type="transmembrane region" description="Helical" evidence="1">
    <location>
        <begin position="237"/>
        <end position="258"/>
    </location>
</feature>
<reference evidence="3 4" key="1">
    <citation type="submission" date="2018-05" db="EMBL/GenBank/DDBJ databases">
        <title>Rhodobacteraceae gen. nov., sp. nov. isolated from sea water.</title>
        <authorList>
            <person name="Ren Y."/>
        </authorList>
    </citation>
    <scope>NUCLEOTIDE SEQUENCE [LARGE SCALE GENOMIC DNA]</scope>
    <source>
        <strain evidence="3 4">TG-679</strain>
    </source>
</reference>
<dbReference type="AlphaFoldDB" id="A0A2V2L7Q4"/>
<dbReference type="EMBL" id="QGKU01000052">
    <property type="protein sequence ID" value="PWR01352.1"/>
    <property type="molecule type" value="Genomic_DNA"/>
</dbReference>
<feature type="chain" id="PRO_5015906107" description="Transmembrane protein" evidence="2">
    <location>
        <begin position="28"/>
        <end position="263"/>
    </location>
</feature>
<evidence type="ECO:0000313" key="4">
    <source>
        <dbReference type="Proteomes" id="UP000245680"/>
    </source>
</evidence>
<keyword evidence="4" id="KW-1185">Reference proteome</keyword>
<dbReference type="Pfam" id="PF09608">
    <property type="entry name" value="Alph_Pro_TM"/>
    <property type="match status" value="1"/>
</dbReference>
<proteinExistence type="predicted"/>
<dbReference type="RefSeq" id="WP_109812961.1">
    <property type="nucleotide sequence ID" value="NZ_QGKU01000052.1"/>
</dbReference>
<gene>
    <name evidence="3" type="ORF">DKT77_17470</name>
</gene>